<keyword evidence="5" id="KW-0472">Membrane</keyword>
<evidence type="ECO:0000256" key="2">
    <source>
        <dbReference type="ARBA" id="ARBA00022692"/>
    </source>
</evidence>
<dbReference type="PANTHER" id="PTHR24240">
    <property type="entry name" value="OPSIN"/>
    <property type="match status" value="1"/>
</dbReference>
<feature type="domain" description="G-protein coupled receptors family 1 profile" evidence="9">
    <location>
        <begin position="1"/>
        <end position="51"/>
    </location>
</feature>
<dbReference type="SUPFAM" id="SSF81321">
    <property type="entry name" value="Family A G protein-coupled receptor-like"/>
    <property type="match status" value="1"/>
</dbReference>
<keyword evidence="6" id="KW-0675">Receptor</keyword>
<keyword evidence="11" id="KW-1185">Reference proteome</keyword>
<evidence type="ECO:0000256" key="5">
    <source>
        <dbReference type="ARBA" id="ARBA00023136"/>
    </source>
</evidence>
<dbReference type="Gene3D" id="1.20.1070.10">
    <property type="entry name" value="Rhodopsin 7-helix transmembrane proteins"/>
    <property type="match status" value="1"/>
</dbReference>
<gene>
    <name evidence="10" type="ORF">OS493_035598</name>
</gene>
<name>A0A9W9ZIE0_9CNID</name>
<dbReference type="InterPro" id="IPR017452">
    <property type="entry name" value="GPCR_Rhodpsn_7TM"/>
</dbReference>
<keyword evidence="7" id="KW-0807">Transducer</keyword>
<feature type="non-terminal residue" evidence="10">
    <location>
        <position position="131"/>
    </location>
</feature>
<evidence type="ECO:0000256" key="3">
    <source>
        <dbReference type="ARBA" id="ARBA00022989"/>
    </source>
</evidence>
<keyword evidence="4" id="KW-0297">G-protein coupled receptor</keyword>
<organism evidence="10 11">
    <name type="scientific">Desmophyllum pertusum</name>
    <dbReference type="NCBI Taxonomy" id="174260"/>
    <lineage>
        <taxon>Eukaryota</taxon>
        <taxon>Metazoa</taxon>
        <taxon>Cnidaria</taxon>
        <taxon>Anthozoa</taxon>
        <taxon>Hexacorallia</taxon>
        <taxon>Scleractinia</taxon>
        <taxon>Caryophylliina</taxon>
        <taxon>Caryophylliidae</taxon>
        <taxon>Desmophyllum</taxon>
    </lineage>
</organism>
<evidence type="ECO:0000256" key="1">
    <source>
        <dbReference type="ARBA" id="ARBA00004141"/>
    </source>
</evidence>
<dbReference type="InterPro" id="IPR050125">
    <property type="entry name" value="GPCR_opsins"/>
</dbReference>
<keyword evidence="3" id="KW-1133">Transmembrane helix</keyword>
<evidence type="ECO:0000259" key="9">
    <source>
        <dbReference type="PROSITE" id="PS50262"/>
    </source>
</evidence>
<dbReference type="OrthoDB" id="7217071at2759"/>
<sequence length="131" mass="15048">MSVIAFVLSWSPYCFVSLVAVFTRNHVIASGEAEISELLAKASVIYNPVVYTVMNSRFRATLFHILHVRRRRIQVRGLTFQPRGQHCFRNGEDCHTNAERYQGQILLQVPSLQTRVSRRSIAGNVYREPNK</sequence>
<evidence type="ECO:0000256" key="7">
    <source>
        <dbReference type="ARBA" id="ARBA00023224"/>
    </source>
</evidence>
<accession>A0A9W9ZIE0</accession>
<evidence type="ECO:0000256" key="6">
    <source>
        <dbReference type="ARBA" id="ARBA00023170"/>
    </source>
</evidence>
<dbReference type="Proteomes" id="UP001163046">
    <property type="component" value="Unassembled WGS sequence"/>
</dbReference>
<evidence type="ECO:0000256" key="8">
    <source>
        <dbReference type="SAM" id="SignalP"/>
    </source>
</evidence>
<comment type="subcellular location">
    <subcellularLocation>
        <location evidence="1">Membrane</location>
        <topology evidence="1">Multi-pass membrane protein</topology>
    </subcellularLocation>
</comment>
<dbReference type="GO" id="GO:0004930">
    <property type="term" value="F:G protein-coupled receptor activity"/>
    <property type="evidence" value="ECO:0007669"/>
    <property type="project" value="UniProtKB-KW"/>
</dbReference>
<comment type="caution">
    <text evidence="10">The sequence shown here is derived from an EMBL/GenBank/DDBJ whole genome shotgun (WGS) entry which is preliminary data.</text>
</comment>
<reference evidence="10" key="1">
    <citation type="submission" date="2023-01" db="EMBL/GenBank/DDBJ databases">
        <title>Genome assembly of the deep-sea coral Lophelia pertusa.</title>
        <authorList>
            <person name="Herrera S."/>
            <person name="Cordes E."/>
        </authorList>
    </citation>
    <scope>NUCLEOTIDE SEQUENCE</scope>
    <source>
        <strain evidence="10">USNM1676648</strain>
        <tissue evidence="10">Polyp</tissue>
    </source>
</reference>
<evidence type="ECO:0000256" key="4">
    <source>
        <dbReference type="ARBA" id="ARBA00023040"/>
    </source>
</evidence>
<dbReference type="AlphaFoldDB" id="A0A9W9ZIE0"/>
<feature type="signal peptide" evidence="8">
    <location>
        <begin position="1"/>
        <end position="16"/>
    </location>
</feature>
<evidence type="ECO:0000313" key="11">
    <source>
        <dbReference type="Proteomes" id="UP001163046"/>
    </source>
</evidence>
<dbReference type="EMBL" id="MU825927">
    <property type="protein sequence ID" value="KAJ7382321.1"/>
    <property type="molecule type" value="Genomic_DNA"/>
</dbReference>
<dbReference type="GO" id="GO:0016020">
    <property type="term" value="C:membrane"/>
    <property type="evidence" value="ECO:0007669"/>
    <property type="project" value="UniProtKB-SubCell"/>
</dbReference>
<protein>
    <recommendedName>
        <fullName evidence="9">G-protein coupled receptors family 1 profile domain-containing protein</fullName>
    </recommendedName>
</protein>
<keyword evidence="8" id="KW-0732">Signal</keyword>
<proteinExistence type="predicted"/>
<keyword evidence="2" id="KW-0812">Transmembrane</keyword>
<evidence type="ECO:0000313" key="10">
    <source>
        <dbReference type="EMBL" id="KAJ7382321.1"/>
    </source>
</evidence>
<dbReference type="PROSITE" id="PS50262">
    <property type="entry name" value="G_PROTEIN_RECEP_F1_2"/>
    <property type="match status" value="1"/>
</dbReference>
<feature type="chain" id="PRO_5040999787" description="G-protein coupled receptors family 1 profile domain-containing protein" evidence="8">
    <location>
        <begin position="17"/>
        <end position="131"/>
    </location>
</feature>